<dbReference type="AlphaFoldDB" id="A0AAE9NBR8"/>
<dbReference type="InterPro" id="IPR036942">
    <property type="entry name" value="Beta-barrel_TonB_sf"/>
</dbReference>
<dbReference type="InterPro" id="IPR039426">
    <property type="entry name" value="TonB-dep_rcpt-like"/>
</dbReference>
<protein>
    <recommendedName>
        <fullName evidence="9">TonB-dependent receptor-like beta-barrel domain-containing protein</fullName>
    </recommendedName>
</protein>
<dbReference type="Gene3D" id="2.40.170.20">
    <property type="entry name" value="TonB-dependent receptor, beta-barrel domain"/>
    <property type="match status" value="1"/>
</dbReference>
<comment type="similarity">
    <text evidence="8">Belongs to the TonB-dependent receptor family.</text>
</comment>
<proteinExistence type="inferred from homology"/>
<keyword evidence="2 8" id="KW-0813">Transport</keyword>
<keyword evidence="7 8" id="KW-0998">Cell outer membrane</keyword>
<accession>A0AAE9NBR8</accession>
<keyword evidence="5" id="KW-0798">TonB box</keyword>
<evidence type="ECO:0000256" key="7">
    <source>
        <dbReference type="ARBA" id="ARBA00023237"/>
    </source>
</evidence>
<dbReference type="EMBL" id="CP028989">
    <property type="protein sequence ID" value="UUO66889.1"/>
    <property type="molecule type" value="Genomic_DNA"/>
</dbReference>
<evidence type="ECO:0000256" key="2">
    <source>
        <dbReference type="ARBA" id="ARBA00022448"/>
    </source>
</evidence>
<keyword evidence="3 8" id="KW-1134">Transmembrane beta strand</keyword>
<evidence type="ECO:0000313" key="11">
    <source>
        <dbReference type="Proteomes" id="UP001058872"/>
    </source>
</evidence>
<evidence type="ECO:0000256" key="8">
    <source>
        <dbReference type="PROSITE-ProRule" id="PRU01360"/>
    </source>
</evidence>
<keyword evidence="6 8" id="KW-0472">Membrane</keyword>
<evidence type="ECO:0000256" key="5">
    <source>
        <dbReference type="ARBA" id="ARBA00023077"/>
    </source>
</evidence>
<evidence type="ECO:0000256" key="6">
    <source>
        <dbReference type="ARBA" id="ARBA00023136"/>
    </source>
</evidence>
<evidence type="ECO:0000256" key="4">
    <source>
        <dbReference type="ARBA" id="ARBA00022692"/>
    </source>
</evidence>
<name>A0AAE9NBR8_9BRAD</name>
<sequence>MTGRVGYTWEAVPGLTFFSQYATGADVSANNIFLLSPTQPLDLTTARTYETGVKHLFWDNRAEWSFSAYDIVRKNVYAAAGGQALNIAGRQESKGVELAASVRPIEPLRLWGNIAYVDARYADYNFAGGSFSGNTPPNVPRIVANAGASWRFFTPWPVELGITGRHVGDRYNTDANVVTMKAYTVADVYAFVDIPKTVFGAVDHARLTFRVRNITDKRYAIWGDPFYPDQILLGAPRTYELSAAFKW</sequence>
<gene>
    <name evidence="10" type="ORF">DCM83_17905</name>
</gene>
<dbReference type="Pfam" id="PF00593">
    <property type="entry name" value="TonB_dep_Rec_b-barrel"/>
    <property type="match status" value="1"/>
</dbReference>
<organism evidence="10 11">
    <name type="scientific">Bradyrhizobium betae</name>
    <dbReference type="NCBI Taxonomy" id="244734"/>
    <lineage>
        <taxon>Bacteria</taxon>
        <taxon>Pseudomonadati</taxon>
        <taxon>Pseudomonadota</taxon>
        <taxon>Alphaproteobacteria</taxon>
        <taxon>Hyphomicrobiales</taxon>
        <taxon>Nitrobacteraceae</taxon>
        <taxon>Bradyrhizobium</taxon>
    </lineage>
</organism>
<dbReference type="PROSITE" id="PS52016">
    <property type="entry name" value="TONB_DEPENDENT_REC_3"/>
    <property type="match status" value="1"/>
</dbReference>
<evidence type="ECO:0000256" key="3">
    <source>
        <dbReference type="ARBA" id="ARBA00022452"/>
    </source>
</evidence>
<feature type="domain" description="TonB-dependent receptor-like beta-barrel" evidence="9">
    <location>
        <begin position="2"/>
        <end position="214"/>
    </location>
</feature>
<dbReference type="PANTHER" id="PTHR32552">
    <property type="entry name" value="FERRICHROME IRON RECEPTOR-RELATED"/>
    <property type="match status" value="1"/>
</dbReference>
<evidence type="ECO:0000259" key="9">
    <source>
        <dbReference type="Pfam" id="PF00593"/>
    </source>
</evidence>
<dbReference type="InterPro" id="IPR000531">
    <property type="entry name" value="Beta-barrel_TonB"/>
</dbReference>
<keyword evidence="4 8" id="KW-0812">Transmembrane</keyword>
<dbReference type="PANTHER" id="PTHR32552:SF84">
    <property type="entry name" value="TONB-DEPENDENT RECEPTOR-RELATED"/>
    <property type="match status" value="1"/>
</dbReference>
<reference evidence="10" key="1">
    <citation type="submission" date="2018-04" db="EMBL/GenBank/DDBJ databases">
        <title>Genomes of Endosymbiotic and Endophytic Bradyrhizobium Publication status.</title>
        <authorList>
            <person name="Guha S."/>
            <person name="Jorrin B."/>
            <person name="Sarkar M."/>
            <person name="Poole P.S."/>
            <person name="DasGupta M."/>
        </authorList>
    </citation>
    <scope>NUCLEOTIDE SEQUENCE</scope>
    <source>
        <strain evidence="10">WBOS16</strain>
    </source>
</reference>
<dbReference type="GO" id="GO:0015344">
    <property type="term" value="F:siderophore uptake transmembrane transporter activity"/>
    <property type="evidence" value="ECO:0007669"/>
    <property type="project" value="TreeGrafter"/>
</dbReference>
<dbReference type="SUPFAM" id="SSF56935">
    <property type="entry name" value="Porins"/>
    <property type="match status" value="1"/>
</dbReference>
<evidence type="ECO:0000313" key="10">
    <source>
        <dbReference type="EMBL" id="UUO66889.1"/>
    </source>
</evidence>
<dbReference type="Proteomes" id="UP001058872">
    <property type="component" value="Chromosome"/>
</dbReference>
<dbReference type="GO" id="GO:0009279">
    <property type="term" value="C:cell outer membrane"/>
    <property type="evidence" value="ECO:0007669"/>
    <property type="project" value="UniProtKB-SubCell"/>
</dbReference>
<comment type="subcellular location">
    <subcellularLocation>
        <location evidence="1 8">Cell outer membrane</location>
        <topology evidence="1 8">Multi-pass membrane protein</topology>
    </subcellularLocation>
</comment>
<evidence type="ECO:0000256" key="1">
    <source>
        <dbReference type="ARBA" id="ARBA00004571"/>
    </source>
</evidence>